<keyword evidence="1" id="KW-0378">Hydrolase</keyword>
<feature type="domain" description="GAF" evidence="2">
    <location>
        <begin position="36"/>
        <end position="183"/>
    </location>
</feature>
<comment type="caution">
    <text evidence="4">The sequence shown here is derived from an EMBL/GenBank/DDBJ whole genome shotgun (WGS) entry which is preliminary data.</text>
</comment>
<dbReference type="Proteomes" id="UP000178606">
    <property type="component" value="Unassembled WGS sequence"/>
</dbReference>
<dbReference type="InterPro" id="IPR052016">
    <property type="entry name" value="Bact_Sigma-Reg"/>
</dbReference>
<gene>
    <name evidence="4" type="ORF">A3F84_01570</name>
</gene>
<dbReference type="InterPro" id="IPR001932">
    <property type="entry name" value="PPM-type_phosphatase-like_dom"/>
</dbReference>
<dbReference type="PANTHER" id="PTHR43156">
    <property type="entry name" value="STAGE II SPORULATION PROTEIN E-RELATED"/>
    <property type="match status" value="1"/>
</dbReference>
<name>A0A1F6D270_HANXR</name>
<dbReference type="SUPFAM" id="SSF81606">
    <property type="entry name" value="PP2C-like"/>
    <property type="match status" value="1"/>
</dbReference>
<evidence type="ECO:0000256" key="1">
    <source>
        <dbReference type="ARBA" id="ARBA00022801"/>
    </source>
</evidence>
<dbReference type="InterPro" id="IPR003018">
    <property type="entry name" value="GAF"/>
</dbReference>
<organism evidence="4 5">
    <name type="scientific">Handelsmanbacteria sp. (strain RIFCSPLOWO2_12_FULL_64_10)</name>
    <dbReference type="NCBI Taxonomy" id="1817868"/>
    <lineage>
        <taxon>Bacteria</taxon>
        <taxon>Candidatus Handelsmaniibacteriota</taxon>
    </lineage>
</organism>
<dbReference type="PANTHER" id="PTHR43156:SF2">
    <property type="entry name" value="STAGE II SPORULATION PROTEIN E"/>
    <property type="match status" value="1"/>
</dbReference>
<dbReference type="EMBL" id="MFKF01000076">
    <property type="protein sequence ID" value="OGG55475.1"/>
    <property type="molecule type" value="Genomic_DNA"/>
</dbReference>
<dbReference type="Pfam" id="PF13185">
    <property type="entry name" value="GAF_2"/>
    <property type="match status" value="1"/>
</dbReference>
<dbReference type="InterPro" id="IPR029016">
    <property type="entry name" value="GAF-like_dom_sf"/>
</dbReference>
<dbReference type="SMART" id="SM00065">
    <property type="entry name" value="GAF"/>
    <property type="match status" value="1"/>
</dbReference>
<dbReference type="InterPro" id="IPR036457">
    <property type="entry name" value="PPM-type-like_dom_sf"/>
</dbReference>
<dbReference type="Pfam" id="PF07228">
    <property type="entry name" value="SpoIIE"/>
    <property type="match status" value="1"/>
</dbReference>
<evidence type="ECO:0008006" key="6">
    <source>
        <dbReference type="Google" id="ProtNLM"/>
    </source>
</evidence>
<dbReference type="GO" id="GO:0016791">
    <property type="term" value="F:phosphatase activity"/>
    <property type="evidence" value="ECO:0007669"/>
    <property type="project" value="TreeGrafter"/>
</dbReference>
<evidence type="ECO:0000259" key="2">
    <source>
        <dbReference type="SMART" id="SM00065"/>
    </source>
</evidence>
<dbReference type="Gene3D" id="3.60.40.10">
    <property type="entry name" value="PPM-type phosphatase domain"/>
    <property type="match status" value="1"/>
</dbReference>
<protein>
    <recommendedName>
        <fullName evidence="6">PPM-type phosphatase domain-containing protein</fullName>
    </recommendedName>
</protein>
<accession>A0A1F6D270</accession>
<dbReference type="AlphaFoldDB" id="A0A1F6D270"/>
<dbReference type="Gene3D" id="3.30.450.40">
    <property type="match status" value="1"/>
</dbReference>
<evidence type="ECO:0000259" key="3">
    <source>
        <dbReference type="SMART" id="SM00331"/>
    </source>
</evidence>
<feature type="domain" description="PPM-type phosphatase" evidence="3">
    <location>
        <begin position="210"/>
        <end position="425"/>
    </location>
</feature>
<reference evidence="4 5" key="1">
    <citation type="journal article" date="2016" name="Nat. Commun.">
        <title>Thousands of microbial genomes shed light on interconnected biogeochemical processes in an aquifer system.</title>
        <authorList>
            <person name="Anantharaman K."/>
            <person name="Brown C.T."/>
            <person name="Hug L.A."/>
            <person name="Sharon I."/>
            <person name="Castelle C.J."/>
            <person name="Probst A.J."/>
            <person name="Thomas B.C."/>
            <person name="Singh A."/>
            <person name="Wilkins M.J."/>
            <person name="Karaoz U."/>
            <person name="Brodie E.L."/>
            <person name="Williams K.H."/>
            <person name="Hubbard S.S."/>
            <person name="Banfield J.F."/>
        </authorList>
    </citation>
    <scope>NUCLEOTIDE SEQUENCE [LARGE SCALE GENOMIC DNA]</scope>
    <source>
        <strain evidence="5">RIFCSPLOWO2_12_FULL_64_10</strain>
    </source>
</reference>
<dbReference type="SUPFAM" id="SSF55781">
    <property type="entry name" value="GAF domain-like"/>
    <property type="match status" value="1"/>
</dbReference>
<dbReference type="SMART" id="SM00331">
    <property type="entry name" value="PP2C_SIG"/>
    <property type="match status" value="1"/>
</dbReference>
<evidence type="ECO:0000313" key="5">
    <source>
        <dbReference type="Proteomes" id="UP000178606"/>
    </source>
</evidence>
<proteinExistence type="predicted"/>
<evidence type="ECO:0000313" key="4">
    <source>
        <dbReference type="EMBL" id="OGG55475.1"/>
    </source>
</evidence>
<sequence length="427" mass="46577">MSDSPVNPPSDASSGEYLRALSALNEIGLALTSGFDLETLLRRIADIAVSVLGVKGCSIRLLDEKTGEMILRAVSGLSQGYVNKGPVVVWRSVFREVFENGVVTQVYDVKNDARIQYPAAAVEEGIASMLCAGLMREGRAFGAICAYTEAPKVFDDEEVRLFQAIANHSAVAIQIARLHRDLIEAQRIEQEMTIAADILRNLLPAAPPTPEGFDIAALNVQSQQVGGDFYDFIELPAQHWGIAIADVVGKGIPAAILMAGARAALRAEIEDVYRVRDVVGRVNRALCRDTRPHEFVTLFYAALNVRERIITYTNAGHNPPLLFREDLEMFLDDGGPPMGLFRDVTYREGQAQLEPGDVLLMFTDGVTEAADANQNLFGEERLRRVLHTYRDASAADLVGHIHDAIGAFTGDAPQSDDLTMVVVKVKA</sequence>